<evidence type="ECO:0000313" key="15">
    <source>
        <dbReference type="Proteomes" id="UP000594263"/>
    </source>
</evidence>
<keyword evidence="15" id="KW-1185">Reference proteome</keyword>
<dbReference type="GO" id="GO:0140825">
    <property type="term" value="F:lactoperoxidase activity"/>
    <property type="evidence" value="ECO:0007669"/>
    <property type="project" value="UniProtKB-EC"/>
</dbReference>
<sequence>MLDDSNGNSNKSIEMQAIPNKTLKGFDKIARIKDELEKACPAVVSCADTLVLATRDSIHMDGGPFYPVFTGRRDSTRSHFDMAMAEIPKPDDNINQTLHLFSLRGFDARETVSLLGAHNVGKIGCEFIRPRLNNFQGTGRPDSMLTSDFLDEMRRACQDNSSSDSAESPTATKSRKLVESATELGMTYYQGLSAEVPSGSAFDSHYYRSLMNERGLLFADQQLMADDRTRNLVRDYASDDGFTFRRDFARAMFKMSNLNVLTGEDGVIRLNCSMPGN</sequence>
<keyword evidence="6" id="KW-0560">Oxidoreductase</keyword>
<dbReference type="Gramene" id="Kaladp0062s0154.1.v1.1">
    <property type="protein sequence ID" value="Kaladp0062s0154.1.v1.1"/>
    <property type="gene ID" value="Kaladp0062s0154.v1.1"/>
</dbReference>
<dbReference type="PANTHER" id="PTHR31517">
    <property type="match status" value="1"/>
</dbReference>
<evidence type="ECO:0000256" key="6">
    <source>
        <dbReference type="ARBA" id="ARBA00023002"/>
    </source>
</evidence>
<evidence type="ECO:0000256" key="5">
    <source>
        <dbReference type="ARBA" id="ARBA00022723"/>
    </source>
</evidence>
<evidence type="ECO:0000256" key="4">
    <source>
        <dbReference type="ARBA" id="ARBA00022617"/>
    </source>
</evidence>
<feature type="binding site" description="axial binding residue" evidence="9">
    <location>
        <position position="118"/>
    </location>
    <ligand>
        <name>heme b</name>
        <dbReference type="ChEBI" id="CHEBI:60344"/>
    </ligand>
    <ligandPart>
        <name>Fe</name>
        <dbReference type="ChEBI" id="CHEBI:18248"/>
    </ligandPart>
</feature>
<feature type="compositionally biased region" description="Polar residues" evidence="12">
    <location>
        <begin position="158"/>
        <end position="172"/>
    </location>
</feature>
<dbReference type="SUPFAM" id="SSF48113">
    <property type="entry name" value="Heme-dependent peroxidases"/>
    <property type="match status" value="1"/>
</dbReference>
<comment type="cofactor">
    <cofactor evidence="9">
        <name>Ca(2+)</name>
        <dbReference type="ChEBI" id="CHEBI:29108"/>
    </cofactor>
    <text evidence="9">Binds 2 calcium ions per subunit.</text>
</comment>
<dbReference type="EC" id="1.11.1.7" evidence="2"/>
<dbReference type="Gene3D" id="1.10.420.10">
    <property type="entry name" value="Peroxidase, domain 2"/>
    <property type="match status" value="2"/>
</dbReference>
<dbReference type="PROSITE" id="PS50873">
    <property type="entry name" value="PEROXIDASE_4"/>
    <property type="match status" value="1"/>
</dbReference>
<dbReference type="PRINTS" id="PR00458">
    <property type="entry name" value="PEROXIDASE"/>
</dbReference>
<comment type="catalytic activity">
    <reaction evidence="1">
        <text>2 a phenolic donor + H2O2 = 2 a phenolic radical donor + 2 H2O</text>
        <dbReference type="Rhea" id="RHEA:56136"/>
        <dbReference type="ChEBI" id="CHEBI:15377"/>
        <dbReference type="ChEBI" id="CHEBI:16240"/>
        <dbReference type="ChEBI" id="CHEBI:139520"/>
        <dbReference type="ChEBI" id="CHEBI:139521"/>
        <dbReference type="EC" id="1.11.1.7"/>
    </reaction>
</comment>
<dbReference type="Pfam" id="PF00141">
    <property type="entry name" value="peroxidase"/>
    <property type="match status" value="1"/>
</dbReference>
<dbReference type="Gene3D" id="1.10.520.10">
    <property type="match status" value="2"/>
</dbReference>
<organism evidence="14 15">
    <name type="scientific">Kalanchoe fedtschenkoi</name>
    <name type="common">Lavender scallops</name>
    <name type="synonym">South American air plant</name>
    <dbReference type="NCBI Taxonomy" id="63787"/>
    <lineage>
        <taxon>Eukaryota</taxon>
        <taxon>Viridiplantae</taxon>
        <taxon>Streptophyta</taxon>
        <taxon>Embryophyta</taxon>
        <taxon>Tracheophyta</taxon>
        <taxon>Spermatophyta</taxon>
        <taxon>Magnoliopsida</taxon>
        <taxon>eudicotyledons</taxon>
        <taxon>Gunneridae</taxon>
        <taxon>Pentapetalae</taxon>
        <taxon>Saxifragales</taxon>
        <taxon>Crassulaceae</taxon>
        <taxon>Kalanchoe</taxon>
    </lineage>
</organism>
<dbReference type="GO" id="GO:0020037">
    <property type="term" value="F:heme binding"/>
    <property type="evidence" value="ECO:0007669"/>
    <property type="project" value="InterPro"/>
</dbReference>
<feature type="domain" description="Plant heme peroxidase family profile" evidence="13">
    <location>
        <begin position="1"/>
        <end position="276"/>
    </location>
</feature>
<dbReference type="PRINTS" id="PR00461">
    <property type="entry name" value="PLPEROXIDASE"/>
</dbReference>
<feature type="disulfide bond" evidence="10">
    <location>
        <begin position="46"/>
        <end position="272"/>
    </location>
</feature>
<dbReference type="GO" id="GO:0046872">
    <property type="term" value="F:metal ion binding"/>
    <property type="evidence" value="ECO:0007669"/>
    <property type="project" value="UniProtKB-KW"/>
</dbReference>
<dbReference type="InterPro" id="IPR002016">
    <property type="entry name" value="Haem_peroxidase"/>
</dbReference>
<dbReference type="OMA" id="MNIEYDF"/>
<feature type="disulfide bond" evidence="10">
    <location>
        <begin position="125"/>
        <end position="157"/>
    </location>
</feature>
<dbReference type="PANTHER" id="PTHR31517:SF80">
    <property type="entry name" value="PEROXIDASE"/>
    <property type="match status" value="1"/>
</dbReference>
<feature type="region of interest" description="Disordered" evidence="12">
    <location>
        <begin position="156"/>
        <end position="175"/>
    </location>
</feature>
<keyword evidence="7 9" id="KW-0408">Iron</keyword>
<accession>A0A7N1A1U0</accession>
<protein>
    <recommendedName>
        <fullName evidence="2">peroxidase</fullName>
        <ecNumber evidence="2">1.11.1.7</ecNumber>
    </recommendedName>
</protein>
<evidence type="ECO:0000256" key="12">
    <source>
        <dbReference type="SAM" id="MobiDB-lite"/>
    </source>
</evidence>
<dbReference type="EnsemblPlants" id="Kaladp0062s0154.1.v1.1">
    <property type="protein sequence ID" value="Kaladp0062s0154.1.v1.1"/>
    <property type="gene ID" value="Kaladp0062s0154.v1.1"/>
</dbReference>
<evidence type="ECO:0000256" key="1">
    <source>
        <dbReference type="ARBA" id="ARBA00000189"/>
    </source>
</evidence>
<evidence type="ECO:0000259" key="13">
    <source>
        <dbReference type="PROSITE" id="PS50873"/>
    </source>
</evidence>
<proteinExistence type="inferred from homology"/>
<evidence type="ECO:0000256" key="9">
    <source>
        <dbReference type="PIRSR" id="PIRSR600823-3"/>
    </source>
</evidence>
<dbReference type="GO" id="GO:0006979">
    <property type="term" value="P:response to oxidative stress"/>
    <property type="evidence" value="ECO:0007669"/>
    <property type="project" value="InterPro"/>
</dbReference>
<feature type="binding site" evidence="8">
    <location>
        <position position="88"/>
    </location>
    <ligand>
        <name>substrate</name>
    </ligand>
</feature>
<keyword evidence="4" id="KW-0349">Heme</keyword>
<keyword evidence="10" id="KW-1015">Disulfide bond</keyword>
<name>A0A7N1A1U0_KALFE</name>
<evidence type="ECO:0000256" key="3">
    <source>
        <dbReference type="ARBA" id="ARBA00022559"/>
    </source>
</evidence>
<evidence type="ECO:0000313" key="14">
    <source>
        <dbReference type="EnsemblPlants" id="Kaladp0062s0154.1.v1.1"/>
    </source>
</evidence>
<keyword evidence="5 9" id="KW-0479">Metal-binding</keyword>
<comment type="similarity">
    <text evidence="11">Belongs to the peroxidase family.</text>
</comment>
<evidence type="ECO:0000256" key="7">
    <source>
        <dbReference type="ARBA" id="ARBA00023004"/>
    </source>
</evidence>
<feature type="binding site" evidence="9">
    <location>
        <position position="14"/>
    </location>
    <ligand>
        <name>Ca(2+)</name>
        <dbReference type="ChEBI" id="CHEBI:29108"/>
        <label>1</label>
    </ligand>
</feature>
<feature type="binding site" evidence="9">
    <location>
        <position position="203"/>
    </location>
    <ligand>
        <name>Ca(2+)</name>
        <dbReference type="ChEBI" id="CHEBI:29108"/>
        <label>2</label>
    </ligand>
</feature>
<reference evidence="14" key="1">
    <citation type="submission" date="2021-01" db="UniProtKB">
        <authorList>
            <consortium name="EnsemblPlants"/>
        </authorList>
    </citation>
    <scope>IDENTIFICATION</scope>
</reference>
<evidence type="ECO:0000256" key="11">
    <source>
        <dbReference type="RuleBase" id="RU004241"/>
    </source>
</evidence>
<keyword evidence="3" id="KW-0575">Peroxidase</keyword>
<evidence type="ECO:0000256" key="10">
    <source>
        <dbReference type="PIRSR" id="PIRSR600823-5"/>
    </source>
</evidence>
<keyword evidence="9" id="KW-0106">Calcium</keyword>
<comment type="cofactor">
    <cofactor evidence="9">
        <name>heme b</name>
        <dbReference type="ChEBI" id="CHEBI:60344"/>
    </cofactor>
    <text evidence="9">Binds 1 heme b (iron(II)-protoporphyrin IX) group per subunit.</text>
</comment>
<dbReference type="AlphaFoldDB" id="A0A7N1A1U0"/>
<dbReference type="Proteomes" id="UP000594263">
    <property type="component" value="Unplaced"/>
</dbReference>
<evidence type="ECO:0000256" key="2">
    <source>
        <dbReference type="ARBA" id="ARBA00012313"/>
    </source>
</evidence>
<dbReference type="InterPro" id="IPR010255">
    <property type="entry name" value="Haem_peroxidase_sf"/>
</dbReference>
<evidence type="ECO:0000256" key="8">
    <source>
        <dbReference type="PIRSR" id="PIRSR600823-2"/>
    </source>
</evidence>
<dbReference type="InterPro" id="IPR000823">
    <property type="entry name" value="Peroxidase_pln"/>
</dbReference>